<proteinExistence type="predicted"/>
<evidence type="ECO:0000256" key="7">
    <source>
        <dbReference type="PROSITE-ProRule" id="PRU00325"/>
    </source>
</evidence>
<dbReference type="InterPro" id="IPR007527">
    <property type="entry name" value="Znf_SWIM"/>
</dbReference>
<keyword evidence="6" id="KW-0233">DNA recombination</keyword>
<evidence type="ECO:0000256" key="5">
    <source>
        <dbReference type="ARBA" id="ARBA00023125"/>
    </source>
</evidence>
<dbReference type="PROSITE" id="PS50966">
    <property type="entry name" value="ZF_SWIM"/>
    <property type="match status" value="1"/>
</dbReference>
<reference evidence="10" key="1">
    <citation type="submission" date="2023-10" db="EMBL/GenBank/DDBJ databases">
        <title>Chromosome-level genome of the transformable northern wattle, Acacia crassicarpa.</title>
        <authorList>
            <person name="Massaro I."/>
            <person name="Sinha N.R."/>
            <person name="Poethig S."/>
            <person name="Leichty A.R."/>
        </authorList>
    </citation>
    <scope>NUCLEOTIDE SEQUENCE</scope>
    <source>
        <strain evidence="10">Acra3RX</strain>
        <tissue evidence="10">Leaf</tissue>
    </source>
</reference>
<feature type="domain" description="SWIM-type" evidence="9">
    <location>
        <begin position="174"/>
        <end position="215"/>
    </location>
</feature>
<feature type="region of interest" description="Disordered" evidence="8">
    <location>
        <begin position="263"/>
        <end position="310"/>
    </location>
</feature>
<keyword evidence="1" id="KW-0815">Transposition</keyword>
<keyword evidence="5" id="KW-0238">DNA-binding</keyword>
<dbReference type="Pfam" id="PF04434">
    <property type="entry name" value="SWIM"/>
    <property type="match status" value="1"/>
</dbReference>
<sequence>MSDMQKGLLQAVCDVLPLAEHRLCARHVYANWSKRWRGNEMKKKFFCCAWSTYKEQFNDNLKALEKVNKEAATAVVSYPIKGWVRAFFSSRCLSMVVDNNISESFNAWINEYRYFPIIKMIDGIRIKLMEKWAASERIVTSWKGNFSPKCTEFFDTNRYLSTKCSIFFNGDDGYEITEGNDRHIVDLSRKLCTCQAWVLTGIPCQHAICAMYHAKVEPTTQISKYYHRDTYLASYRTKFQPIRGQVFWETHKYGPLLPPPICKLPSRPPKKRKRTEEQGRRLNRCTTLSHAMSSQVDDNNASGSAPGFERMSKKGTVMKCSVCKTAGHNRSTCKEAPRSSNPHP</sequence>
<evidence type="ECO:0000313" key="11">
    <source>
        <dbReference type="Proteomes" id="UP001293593"/>
    </source>
</evidence>
<protein>
    <recommendedName>
        <fullName evidence="9">SWIM-type domain-containing protein</fullName>
    </recommendedName>
</protein>
<keyword evidence="3 7" id="KW-0863">Zinc-finger</keyword>
<evidence type="ECO:0000313" key="10">
    <source>
        <dbReference type="EMBL" id="KAK4280013.1"/>
    </source>
</evidence>
<evidence type="ECO:0000256" key="3">
    <source>
        <dbReference type="ARBA" id="ARBA00022771"/>
    </source>
</evidence>
<dbReference type="GO" id="GO:0003677">
    <property type="term" value="F:DNA binding"/>
    <property type="evidence" value="ECO:0007669"/>
    <property type="project" value="UniProtKB-KW"/>
</dbReference>
<dbReference type="PANTHER" id="PTHR31973">
    <property type="entry name" value="POLYPROTEIN, PUTATIVE-RELATED"/>
    <property type="match status" value="1"/>
</dbReference>
<dbReference type="SMART" id="SM00575">
    <property type="entry name" value="ZnF_PMZ"/>
    <property type="match status" value="1"/>
</dbReference>
<dbReference type="PANTHER" id="PTHR31973:SF189">
    <property type="entry name" value="TRANSPOSASE, MUDR, PLANT, MULE TRANSPOSASE DOMAIN PROTEIN-RELATED"/>
    <property type="match status" value="1"/>
</dbReference>
<gene>
    <name evidence="10" type="ORF">QN277_011698</name>
</gene>
<evidence type="ECO:0000256" key="2">
    <source>
        <dbReference type="ARBA" id="ARBA00022723"/>
    </source>
</evidence>
<dbReference type="AlphaFoldDB" id="A0AAE1MZ12"/>
<evidence type="ECO:0000256" key="8">
    <source>
        <dbReference type="SAM" id="MobiDB-lite"/>
    </source>
</evidence>
<evidence type="ECO:0000256" key="6">
    <source>
        <dbReference type="ARBA" id="ARBA00023172"/>
    </source>
</evidence>
<dbReference type="GO" id="GO:0008270">
    <property type="term" value="F:zinc ion binding"/>
    <property type="evidence" value="ECO:0007669"/>
    <property type="project" value="UniProtKB-KW"/>
</dbReference>
<organism evidence="10 11">
    <name type="scientific">Acacia crassicarpa</name>
    <name type="common">northern wattle</name>
    <dbReference type="NCBI Taxonomy" id="499986"/>
    <lineage>
        <taxon>Eukaryota</taxon>
        <taxon>Viridiplantae</taxon>
        <taxon>Streptophyta</taxon>
        <taxon>Embryophyta</taxon>
        <taxon>Tracheophyta</taxon>
        <taxon>Spermatophyta</taxon>
        <taxon>Magnoliopsida</taxon>
        <taxon>eudicotyledons</taxon>
        <taxon>Gunneridae</taxon>
        <taxon>Pentapetalae</taxon>
        <taxon>rosids</taxon>
        <taxon>fabids</taxon>
        <taxon>Fabales</taxon>
        <taxon>Fabaceae</taxon>
        <taxon>Caesalpinioideae</taxon>
        <taxon>mimosoid clade</taxon>
        <taxon>Acacieae</taxon>
        <taxon>Acacia</taxon>
    </lineage>
</organism>
<dbReference type="GO" id="GO:0006313">
    <property type="term" value="P:DNA transposition"/>
    <property type="evidence" value="ECO:0007669"/>
    <property type="project" value="InterPro"/>
</dbReference>
<dbReference type="Proteomes" id="UP001293593">
    <property type="component" value="Unassembled WGS sequence"/>
</dbReference>
<evidence type="ECO:0000256" key="1">
    <source>
        <dbReference type="ARBA" id="ARBA00022578"/>
    </source>
</evidence>
<comment type="caution">
    <text evidence="10">The sequence shown here is derived from an EMBL/GenBank/DDBJ whole genome shotgun (WGS) entry which is preliminary data.</text>
</comment>
<evidence type="ECO:0000256" key="4">
    <source>
        <dbReference type="ARBA" id="ARBA00022833"/>
    </source>
</evidence>
<dbReference type="InterPro" id="IPR006564">
    <property type="entry name" value="Znf_PMZ"/>
</dbReference>
<accession>A0AAE1MZ12</accession>
<dbReference type="GO" id="GO:0004803">
    <property type="term" value="F:transposase activity"/>
    <property type="evidence" value="ECO:0007669"/>
    <property type="project" value="InterPro"/>
</dbReference>
<dbReference type="EMBL" id="JAWXYG010000002">
    <property type="protein sequence ID" value="KAK4280013.1"/>
    <property type="molecule type" value="Genomic_DNA"/>
</dbReference>
<name>A0AAE1MZ12_9FABA</name>
<keyword evidence="2" id="KW-0479">Metal-binding</keyword>
<feature type="compositionally biased region" description="Polar residues" evidence="8">
    <location>
        <begin position="284"/>
        <end position="303"/>
    </location>
</feature>
<dbReference type="PROSITE" id="PS01007">
    <property type="entry name" value="TRANSPOSASE_MUTATOR"/>
    <property type="match status" value="1"/>
</dbReference>
<evidence type="ECO:0000259" key="9">
    <source>
        <dbReference type="PROSITE" id="PS50966"/>
    </source>
</evidence>
<keyword evidence="4" id="KW-0862">Zinc</keyword>
<keyword evidence="11" id="KW-1185">Reference proteome</keyword>
<dbReference type="InterPro" id="IPR001207">
    <property type="entry name" value="Transposase_mutator"/>
</dbReference>